<keyword evidence="5 8" id="KW-1133">Transmembrane helix</keyword>
<dbReference type="Pfam" id="PF03094">
    <property type="entry name" value="Mlo"/>
    <property type="match status" value="1"/>
</dbReference>
<keyword evidence="11" id="KW-1185">Reference proteome</keyword>
<evidence type="ECO:0000256" key="3">
    <source>
        <dbReference type="ARBA" id="ARBA00022692"/>
    </source>
</evidence>
<protein>
    <submittedName>
        <fullName evidence="10">Uncharacterized protein</fullName>
    </submittedName>
</protein>
<keyword evidence="4" id="KW-0611">Plant defense</keyword>
<keyword evidence="6 8" id="KW-0472">Membrane</keyword>
<proteinExistence type="inferred from homology"/>
<evidence type="ECO:0000313" key="11">
    <source>
        <dbReference type="Proteomes" id="UP000655225"/>
    </source>
</evidence>
<evidence type="ECO:0000256" key="5">
    <source>
        <dbReference type="ARBA" id="ARBA00022989"/>
    </source>
</evidence>
<dbReference type="GO" id="GO:0006952">
    <property type="term" value="P:defense response"/>
    <property type="evidence" value="ECO:0007669"/>
    <property type="project" value="UniProtKB-KW"/>
</dbReference>
<dbReference type="OMA" id="TWQYGIS"/>
<feature type="signal peptide" evidence="9">
    <location>
        <begin position="1"/>
        <end position="21"/>
    </location>
</feature>
<feature type="transmembrane region" description="Helical" evidence="8">
    <location>
        <begin position="69"/>
        <end position="92"/>
    </location>
</feature>
<keyword evidence="9" id="KW-0732">Signal</keyword>
<dbReference type="GO" id="GO:0016020">
    <property type="term" value="C:membrane"/>
    <property type="evidence" value="ECO:0007669"/>
    <property type="project" value="UniProtKB-SubCell"/>
</dbReference>
<dbReference type="OrthoDB" id="1388414at2759"/>
<evidence type="ECO:0000256" key="9">
    <source>
        <dbReference type="SAM" id="SignalP"/>
    </source>
</evidence>
<dbReference type="Proteomes" id="UP000655225">
    <property type="component" value="Unassembled WGS sequence"/>
</dbReference>
<dbReference type="AlphaFoldDB" id="A0A834YWA0"/>
<name>A0A834YWA0_TETSI</name>
<evidence type="ECO:0000256" key="6">
    <source>
        <dbReference type="ARBA" id="ARBA00023136"/>
    </source>
</evidence>
<sequence length="161" mass="18958">MNEISLMMNLVELQLLLLVGAKLEHIITRLAEEVVERKMDNQRAQQIKPSDKHLIKPSDEHFWFNRPGIVLYLIHFILFQNSFEIAFFFWIWSTYGFDSCIMEKLGYIIPRLIVGVTIQVLCSYSTLPLYAIVSQVSQQETCFHVKPLYTELDILIFYFYG</sequence>
<keyword evidence="3 8" id="KW-0812">Transmembrane</keyword>
<evidence type="ECO:0000256" key="1">
    <source>
        <dbReference type="ARBA" id="ARBA00004141"/>
    </source>
</evidence>
<comment type="subcellular location">
    <subcellularLocation>
        <location evidence="1">Membrane</location>
        <topology evidence="1">Multi-pass membrane protein</topology>
    </subcellularLocation>
</comment>
<comment type="similarity">
    <text evidence="2">Belongs to the MLO family.</text>
</comment>
<organism evidence="10 11">
    <name type="scientific">Tetracentron sinense</name>
    <name type="common">Spur-leaf</name>
    <dbReference type="NCBI Taxonomy" id="13715"/>
    <lineage>
        <taxon>Eukaryota</taxon>
        <taxon>Viridiplantae</taxon>
        <taxon>Streptophyta</taxon>
        <taxon>Embryophyta</taxon>
        <taxon>Tracheophyta</taxon>
        <taxon>Spermatophyta</taxon>
        <taxon>Magnoliopsida</taxon>
        <taxon>Trochodendrales</taxon>
        <taxon>Trochodendraceae</taxon>
        <taxon>Tetracentron</taxon>
    </lineage>
</organism>
<feature type="transmembrane region" description="Helical" evidence="8">
    <location>
        <begin position="112"/>
        <end position="133"/>
    </location>
</feature>
<dbReference type="EMBL" id="JABCRI010000014">
    <property type="protein sequence ID" value="KAF8393743.1"/>
    <property type="molecule type" value="Genomic_DNA"/>
</dbReference>
<dbReference type="PANTHER" id="PTHR31942:SF54">
    <property type="entry name" value="MLO-LIKE PROTEIN 13"/>
    <property type="match status" value="1"/>
</dbReference>
<evidence type="ECO:0000256" key="8">
    <source>
        <dbReference type="SAM" id="Phobius"/>
    </source>
</evidence>
<feature type="chain" id="PRO_5032815487" evidence="9">
    <location>
        <begin position="22"/>
        <end position="161"/>
    </location>
</feature>
<accession>A0A834YWA0</accession>
<reference evidence="10 11" key="1">
    <citation type="submission" date="2020-04" db="EMBL/GenBank/DDBJ databases">
        <title>Plant Genome Project.</title>
        <authorList>
            <person name="Zhang R.-G."/>
        </authorList>
    </citation>
    <scope>NUCLEOTIDE SEQUENCE [LARGE SCALE GENOMIC DNA]</scope>
    <source>
        <strain evidence="10">YNK0</strain>
        <tissue evidence="10">Leaf</tissue>
    </source>
</reference>
<evidence type="ECO:0000256" key="7">
    <source>
        <dbReference type="ARBA" id="ARBA00023265"/>
    </source>
</evidence>
<evidence type="ECO:0000256" key="2">
    <source>
        <dbReference type="ARBA" id="ARBA00006574"/>
    </source>
</evidence>
<evidence type="ECO:0000313" key="10">
    <source>
        <dbReference type="EMBL" id="KAF8393743.1"/>
    </source>
</evidence>
<dbReference type="PANTHER" id="PTHR31942">
    <property type="entry name" value="MLO-LIKE PROTEIN 1"/>
    <property type="match status" value="1"/>
</dbReference>
<gene>
    <name evidence="10" type="ORF">HHK36_019941</name>
</gene>
<keyword evidence="7" id="KW-0568">Pathogenesis-related protein</keyword>
<comment type="caution">
    <text evidence="10">The sequence shown here is derived from an EMBL/GenBank/DDBJ whole genome shotgun (WGS) entry which is preliminary data.</text>
</comment>
<evidence type="ECO:0000256" key="4">
    <source>
        <dbReference type="ARBA" id="ARBA00022821"/>
    </source>
</evidence>
<dbReference type="InterPro" id="IPR004326">
    <property type="entry name" value="Mlo"/>
</dbReference>